<name>A0A1M7AK28_9BRAD</name>
<evidence type="ECO:0000313" key="3">
    <source>
        <dbReference type="Proteomes" id="UP000189935"/>
    </source>
</evidence>
<evidence type="ECO:0000313" key="2">
    <source>
        <dbReference type="EMBL" id="SHL43114.1"/>
    </source>
</evidence>
<evidence type="ECO:0008006" key="4">
    <source>
        <dbReference type="Google" id="ProtNLM"/>
    </source>
</evidence>
<protein>
    <recommendedName>
        <fullName evidence="4">DUF3551 domain-containing protein</fullName>
    </recommendedName>
</protein>
<dbReference type="AlphaFoldDB" id="A0A1M7AK28"/>
<reference evidence="2 3" key="1">
    <citation type="submission" date="2016-11" db="EMBL/GenBank/DDBJ databases">
        <authorList>
            <person name="Jaros S."/>
            <person name="Januszkiewicz K."/>
            <person name="Wedrychowicz H."/>
        </authorList>
    </citation>
    <scope>NUCLEOTIDE SEQUENCE [LARGE SCALE GENOMIC DNA]</scope>
    <source>
        <strain evidence="2 3">GAS499</strain>
    </source>
</reference>
<dbReference type="Pfam" id="PF12071">
    <property type="entry name" value="DUF3551"/>
    <property type="match status" value="1"/>
</dbReference>
<dbReference type="RefSeq" id="WP_172842129.1">
    <property type="nucleotide sequence ID" value="NZ_LT670844.1"/>
</dbReference>
<dbReference type="Proteomes" id="UP000189935">
    <property type="component" value="Chromosome I"/>
</dbReference>
<feature type="signal peptide" evidence="1">
    <location>
        <begin position="1"/>
        <end position="29"/>
    </location>
</feature>
<proteinExistence type="predicted"/>
<organism evidence="2 3">
    <name type="scientific">Bradyrhizobium lablabi</name>
    <dbReference type="NCBI Taxonomy" id="722472"/>
    <lineage>
        <taxon>Bacteria</taxon>
        <taxon>Pseudomonadati</taxon>
        <taxon>Pseudomonadota</taxon>
        <taxon>Alphaproteobacteria</taxon>
        <taxon>Hyphomicrobiales</taxon>
        <taxon>Nitrobacteraceae</taxon>
        <taxon>Bradyrhizobium</taxon>
    </lineage>
</organism>
<gene>
    <name evidence="2" type="ORF">SAMN05444159_5886</name>
</gene>
<evidence type="ECO:0000256" key="1">
    <source>
        <dbReference type="SAM" id="SignalP"/>
    </source>
</evidence>
<keyword evidence="1" id="KW-0732">Signal</keyword>
<sequence length="108" mass="11121">MKQVLKFAAAPATAMFAMAFMTMATPASAGDYCVTNTSGMRGCGYATMEQCQAAVAGVFGNCYRDPFLPAAGTSASKGTSTNNALAYQPKHAGAKNVARHGKTAVDNQ</sequence>
<dbReference type="InterPro" id="IPR021937">
    <property type="entry name" value="DUF3551"/>
</dbReference>
<dbReference type="EMBL" id="LT670844">
    <property type="protein sequence ID" value="SHL43114.1"/>
    <property type="molecule type" value="Genomic_DNA"/>
</dbReference>
<feature type="chain" id="PRO_5013269035" description="DUF3551 domain-containing protein" evidence="1">
    <location>
        <begin position="30"/>
        <end position="108"/>
    </location>
</feature>
<accession>A0A1M7AK28</accession>